<dbReference type="PROSITE" id="PS50082">
    <property type="entry name" value="WD_REPEATS_2"/>
    <property type="match status" value="12"/>
</dbReference>
<gene>
    <name evidence="5" type="ORF">H6G83_14015</name>
</gene>
<feature type="compositionally biased region" description="Basic and acidic residues" evidence="3">
    <location>
        <begin position="993"/>
        <end position="1013"/>
    </location>
</feature>
<feature type="repeat" description="WD" evidence="1">
    <location>
        <begin position="1393"/>
        <end position="1424"/>
    </location>
</feature>
<keyword evidence="1" id="KW-0853">WD repeat</keyword>
<feature type="domain" description="Novel STAND NTPase 1" evidence="4">
    <location>
        <begin position="480"/>
        <end position="823"/>
    </location>
</feature>
<feature type="repeat" description="WD" evidence="1">
    <location>
        <begin position="1229"/>
        <end position="1260"/>
    </location>
</feature>
<dbReference type="Gene3D" id="2.130.10.10">
    <property type="entry name" value="YVTN repeat-like/Quinoprotein amine dehydrogenase"/>
    <property type="match status" value="6"/>
</dbReference>
<dbReference type="InterPro" id="IPR011047">
    <property type="entry name" value="Quinoprotein_ADH-like_sf"/>
</dbReference>
<dbReference type="CDD" id="cd00200">
    <property type="entry name" value="WD40"/>
    <property type="match status" value="2"/>
</dbReference>
<dbReference type="Proteomes" id="UP000661112">
    <property type="component" value="Unassembled WGS sequence"/>
</dbReference>
<feature type="repeat" description="WD" evidence="1">
    <location>
        <begin position="1352"/>
        <end position="1383"/>
    </location>
</feature>
<dbReference type="Pfam" id="PF00400">
    <property type="entry name" value="WD40"/>
    <property type="match status" value="12"/>
</dbReference>
<evidence type="ECO:0000256" key="1">
    <source>
        <dbReference type="PROSITE-ProRule" id="PRU00221"/>
    </source>
</evidence>
<dbReference type="InterPro" id="IPR001680">
    <property type="entry name" value="WD40_rpt"/>
</dbReference>
<evidence type="ECO:0000313" key="5">
    <source>
        <dbReference type="EMBL" id="MBD2501704.1"/>
    </source>
</evidence>
<dbReference type="Gene3D" id="1.25.40.10">
    <property type="entry name" value="Tetratricopeptide repeat domain"/>
    <property type="match status" value="1"/>
</dbReference>
<dbReference type="Pfam" id="PF20703">
    <property type="entry name" value="nSTAND1"/>
    <property type="match status" value="1"/>
</dbReference>
<comment type="caution">
    <text evidence="5">The sequence shown here is derived from an EMBL/GenBank/DDBJ whole genome shotgun (WGS) entry which is preliminary data.</text>
</comment>
<dbReference type="SUPFAM" id="SSF50952">
    <property type="entry name" value="Soluble quinoprotein glucose dehydrogenase"/>
    <property type="match status" value="1"/>
</dbReference>
<feature type="compositionally biased region" description="Basic and acidic residues" evidence="3">
    <location>
        <begin position="973"/>
        <end position="985"/>
    </location>
</feature>
<feature type="repeat" description="WD" evidence="1">
    <location>
        <begin position="1475"/>
        <end position="1506"/>
    </location>
</feature>
<evidence type="ECO:0000259" key="4">
    <source>
        <dbReference type="Pfam" id="PF20703"/>
    </source>
</evidence>
<dbReference type="InterPro" id="IPR027417">
    <property type="entry name" value="P-loop_NTPase"/>
</dbReference>
<dbReference type="InterPro" id="IPR049052">
    <property type="entry name" value="nSTAND1"/>
</dbReference>
<proteinExistence type="predicted"/>
<evidence type="ECO:0000313" key="6">
    <source>
        <dbReference type="Proteomes" id="UP000661112"/>
    </source>
</evidence>
<evidence type="ECO:0000256" key="2">
    <source>
        <dbReference type="SAM" id="Coils"/>
    </source>
</evidence>
<accession>A0ABR8D3H0</accession>
<feature type="repeat" description="WD" evidence="1">
    <location>
        <begin position="1434"/>
        <end position="1465"/>
    </location>
</feature>
<dbReference type="SUPFAM" id="SSF48452">
    <property type="entry name" value="TPR-like"/>
    <property type="match status" value="1"/>
</dbReference>
<dbReference type="SMART" id="SM00320">
    <property type="entry name" value="WD40"/>
    <property type="match status" value="12"/>
</dbReference>
<feature type="coiled-coil region" evidence="2">
    <location>
        <begin position="827"/>
        <end position="871"/>
    </location>
</feature>
<dbReference type="PROSITE" id="PS50294">
    <property type="entry name" value="WD_REPEATS_REGION"/>
    <property type="match status" value="12"/>
</dbReference>
<dbReference type="PANTHER" id="PTHR19879">
    <property type="entry name" value="TRANSCRIPTION INITIATION FACTOR TFIID"/>
    <property type="match status" value="1"/>
</dbReference>
<keyword evidence="2" id="KW-0175">Coiled coil</keyword>
<feature type="repeat" description="WD" evidence="1">
    <location>
        <begin position="1516"/>
        <end position="1547"/>
    </location>
</feature>
<feature type="repeat" description="WD" evidence="1">
    <location>
        <begin position="1188"/>
        <end position="1219"/>
    </location>
</feature>
<dbReference type="InterPro" id="IPR015943">
    <property type="entry name" value="WD40/YVTN_repeat-like_dom_sf"/>
</dbReference>
<dbReference type="SUPFAM" id="SSF57997">
    <property type="entry name" value="Tropomyosin"/>
    <property type="match status" value="1"/>
</dbReference>
<dbReference type="InterPro" id="IPR011990">
    <property type="entry name" value="TPR-like_helical_dom_sf"/>
</dbReference>
<reference evidence="5 6" key="1">
    <citation type="journal article" date="2020" name="ISME J.">
        <title>Comparative genomics reveals insights into cyanobacterial evolution and habitat adaptation.</title>
        <authorList>
            <person name="Chen M.Y."/>
            <person name="Teng W.K."/>
            <person name="Zhao L."/>
            <person name="Hu C.X."/>
            <person name="Zhou Y.K."/>
            <person name="Han B.P."/>
            <person name="Song L.R."/>
            <person name="Shu W.S."/>
        </authorList>
    </citation>
    <scope>NUCLEOTIDE SEQUENCE [LARGE SCALE GENOMIC DNA]</scope>
    <source>
        <strain evidence="5 6">FACHB-119</strain>
    </source>
</reference>
<sequence>MNNHHDGEILTPENETALQTLVRAITFSQGEFSLILLRCNYTDLRRRITRRLHELCPIEIREITLQKSVTTLYTSLAEKLGEEQPPALMVFGLEEAEDIDTVLNAANRVREEFRNNFRFPVLLWVNDQVLQKLIRLATDLESWSTTVVFASSTYELVDLIEQITDEIFHGDIIPTVQVCWELTQANQDLQHWGVELNPTLRASLAFVEGWYEYLHDHIDAALENYQQSLEFWQANHHLKRQGILSYHLGLAWERQAQKQQVGWKTARDYFQAAITILEAGQFSNLVAKYINKLGEVLRHLQAWDELQILAQKSLQLQQNYGSALQVAQCYGFLAEVALNKLRWYEAQKFAQQALQNSESISHEPINERGLYRLILASSQYGLQQIGEAITNLELAKDESNHQYNPRLYIKILETLRRWYFDAGEYLKAFRLKLLQLQIEQQYKFRAFVGASYLNPQRQEINTAQLSGIKAETIADEIRASGRELDVDGLRNKISSNQHKLIVIHGQSGVGKSSILQAGLIPALQQESIQARDALPVLVRVYSDWVGVLGRRLSEVYETLRGDKLAVELNSTAVMIEQLHQNNQRNLLTVLIFDQFEEFFFVYQDKAQRRDFYKFLQICLDIPFVKVVLSLREDYLHYLLELERLFDLGAVNNNILDKSIRYYLGNFSIENTKKVIQSLTERTEFHLDDGLIERLVSDLAGELAEVRPIELQIVGAQLQTENITTLEQYRRAGTKEKLVERFLEDVIKDCGVDNERAARLVLYLLTDENGTRPLKTRAELVDNLAAEVDKLDLVLEIFVQSGLVLLLPELPADRYQLVHDYLVAVIRQQQGNEILEELKKTQAQLKQEQEARQILEEAKKEAEEKIKQGRRSLKVSSSLAIGLLIFAGLAYVYAVNQVNRANDANAKYNTANTSLQETKKQQEELIKNAKNLEDKKKDAEARLTEARKNTQNANSNLKAAQAKLDQEQQQAKKLKNDNAEAKKRVDAAQSNVIEARKKTEEAQRQQRDAENKAKQANETLKKANLALKQAQAAQQEAQKGTELERSGVNALRQFEYAELEALVSAMKSAKDLKTLVKDGRSLEKYPAISPMFALDSILSKIQELNQLKGHQGWVNSASFSPDGKTIATASSDNTARLWTAQGQLLRELKGHQGIVLSASFSPDGKTIATASSDKTARLWTADGQLLRELQGHQGSVYSVSFSPDGKTIATASSDKTARLWTADGQLLRELQGHQGWVRSVSFSPDGKTIATASDDKTARLWTAQGQLLRELQGHQGIVLSVSFSPDGKTITTASSDKTARLWTAQGQLLRELQGHQGWVNSVSFSPDGKTIATASDDNTARLWTTEGQLLRELQGHQGWVNSVSFSPDGKTIATASSDKTARLWTTDGKLLRELQGHQGSVYSVSFSPDGKTIATASSDNTARLWTAQGQLLRELQGHQGWVRSVSFSPDGKTIATASSDNTARLWTAQGQLLRELRGHQSWVYSVSFSPDGKIIATASSDKTARLWTSDGKLLRELKGHQGRVYSVSFSPDGKIIATASSDGTARLWTAQGQLLRELKGHQGIVLSMSFSPDGKIIATASSDKTARLWPVESLDQLLLRGCKWLRYYVKNPTASEEDRKLCVGITE</sequence>
<organism evidence="5 6">
    <name type="scientific">Anabaena azotica FACHB-119</name>
    <dbReference type="NCBI Taxonomy" id="947527"/>
    <lineage>
        <taxon>Bacteria</taxon>
        <taxon>Bacillati</taxon>
        <taxon>Cyanobacteriota</taxon>
        <taxon>Cyanophyceae</taxon>
        <taxon>Nostocales</taxon>
        <taxon>Nostocaceae</taxon>
        <taxon>Anabaena</taxon>
        <taxon>Anabaena azotica</taxon>
    </lineage>
</organism>
<protein>
    <recommendedName>
        <fullName evidence="4">Novel STAND NTPase 1 domain-containing protein</fullName>
    </recommendedName>
</protein>
<feature type="repeat" description="WD" evidence="1">
    <location>
        <begin position="1147"/>
        <end position="1178"/>
    </location>
</feature>
<feature type="repeat" description="WD" evidence="1">
    <location>
        <begin position="1106"/>
        <end position="1137"/>
    </location>
</feature>
<dbReference type="EMBL" id="JACJSG010000017">
    <property type="protein sequence ID" value="MBD2501704.1"/>
    <property type="molecule type" value="Genomic_DNA"/>
</dbReference>
<evidence type="ECO:0000256" key="3">
    <source>
        <dbReference type="SAM" id="MobiDB-lite"/>
    </source>
</evidence>
<dbReference type="PANTHER" id="PTHR19879:SF9">
    <property type="entry name" value="TRANSCRIPTION INITIATION FACTOR TFIID SUBUNIT 5"/>
    <property type="match status" value="1"/>
</dbReference>
<dbReference type="SUPFAM" id="SSF52540">
    <property type="entry name" value="P-loop containing nucleoside triphosphate hydrolases"/>
    <property type="match status" value="1"/>
</dbReference>
<dbReference type="SUPFAM" id="SSF50998">
    <property type="entry name" value="Quinoprotein alcohol dehydrogenase-like"/>
    <property type="match status" value="1"/>
</dbReference>
<feature type="repeat" description="WD" evidence="1">
    <location>
        <begin position="1557"/>
        <end position="1598"/>
    </location>
</feature>
<feature type="region of interest" description="Disordered" evidence="3">
    <location>
        <begin position="959"/>
        <end position="1013"/>
    </location>
</feature>
<feature type="repeat" description="WD" evidence="1">
    <location>
        <begin position="1311"/>
        <end position="1342"/>
    </location>
</feature>
<keyword evidence="6" id="KW-1185">Reference proteome</keyword>
<dbReference type="InterPro" id="IPR011041">
    <property type="entry name" value="Quinoprot_gluc/sorb_DH_b-prop"/>
</dbReference>
<name>A0ABR8D3H0_9NOST</name>
<dbReference type="RefSeq" id="WP_190473069.1">
    <property type="nucleotide sequence ID" value="NZ_JACJSG010000017.1"/>
</dbReference>
<feature type="repeat" description="WD" evidence="1">
    <location>
        <begin position="1270"/>
        <end position="1301"/>
    </location>
</feature>